<keyword evidence="11" id="KW-0915">Sodium</keyword>
<feature type="transmembrane region" description="Helical" evidence="18">
    <location>
        <begin position="5"/>
        <end position="26"/>
    </location>
</feature>
<dbReference type="FunFam" id="2.60.40.1660:FF:000004">
    <property type="entry name" value="sodium/potassium-transporting ATPase subunit beta-2"/>
    <property type="match status" value="1"/>
</dbReference>
<keyword evidence="8" id="KW-0630">Potassium</keyword>
<dbReference type="GO" id="GO:0006814">
    <property type="term" value="P:sodium ion transport"/>
    <property type="evidence" value="ECO:0007669"/>
    <property type="project" value="UniProtKB-KW"/>
</dbReference>
<dbReference type="Gene3D" id="2.60.40.1660">
    <property type="entry name" value="Na, k-atpase alpha subunit"/>
    <property type="match status" value="1"/>
</dbReference>
<comment type="function">
    <text evidence="17">This is the non-catalytic component of the active enzyme, which catalyzes the hydrolysis of ATP coupled with the exchange of Na(+) and K(+) ions across the plasma membrane. The beta subunit regulates, through assembly of alpha/beta heterodimers, the number of sodium pumps transported to the plasma membrane.</text>
</comment>
<evidence type="ECO:0000256" key="10">
    <source>
        <dbReference type="ARBA" id="ARBA00022989"/>
    </source>
</evidence>
<keyword evidence="7 18" id="KW-0812">Transmembrane</keyword>
<keyword evidence="20" id="KW-1185">Reference proteome</keyword>
<evidence type="ECO:0000313" key="19">
    <source>
        <dbReference type="EMBL" id="KAL1124215.1"/>
    </source>
</evidence>
<evidence type="ECO:0000256" key="2">
    <source>
        <dbReference type="ARBA" id="ARBA00005876"/>
    </source>
</evidence>
<evidence type="ECO:0000256" key="17">
    <source>
        <dbReference type="ARBA" id="ARBA00025540"/>
    </source>
</evidence>
<evidence type="ECO:0000256" key="13">
    <source>
        <dbReference type="ARBA" id="ARBA00023136"/>
    </source>
</evidence>
<evidence type="ECO:0000256" key="18">
    <source>
        <dbReference type="SAM" id="Phobius"/>
    </source>
</evidence>
<dbReference type="InterPro" id="IPR038702">
    <property type="entry name" value="Na/K_ATPase_sub_beta_sf"/>
</dbReference>
<comment type="similarity">
    <text evidence="2">Belongs to the X(+)/potassium ATPases subunit beta family.</text>
</comment>
<dbReference type="EMBL" id="JBFDAA010000011">
    <property type="protein sequence ID" value="KAL1124215.1"/>
    <property type="molecule type" value="Genomic_DNA"/>
</dbReference>
<gene>
    <name evidence="19" type="ORF">AAG570_001985</name>
</gene>
<evidence type="ECO:0000256" key="5">
    <source>
        <dbReference type="ARBA" id="ARBA00022538"/>
    </source>
</evidence>
<dbReference type="GO" id="GO:0005890">
    <property type="term" value="C:sodium:potassium-exchanging ATPase complex"/>
    <property type="evidence" value="ECO:0007669"/>
    <property type="project" value="UniProtKB-ARBA"/>
</dbReference>
<accession>A0ABD0YA38</accession>
<comment type="subcellular location">
    <subcellularLocation>
        <location evidence="1">Cell membrane</location>
        <topology evidence="1">Single-pass type II membrane protein</topology>
    </subcellularLocation>
</comment>
<keyword evidence="6" id="KW-0740">Sodium/potassium transport</keyword>
<sequence>AKILLFYICFYVGLTGFFVALLTLFFQTIDLKTPKWQMSSGLIGDNPGLGFRPMPPESHVESTLIWYKVSEDNYAAWTSKLDAFLQPYREPNDDVKSQSQVCDFDTKESPDRVCQVNIGGWTPCLKDNNYNYHTGAPCIFLKLNKIFGWMPEFFNDTESLPDNMPEDLRNYINEEKKHNPKALNTVWVSCEGENPADVENIGSIQYIPRRGFPGYYFPYRNVGGYLSPIIAVWFEKPATGVLINIECKAWAHNIHHDRAERRGSVHFELMID</sequence>
<protein>
    <recommendedName>
        <fullName evidence="21">Sodium/potassium-transporting atpase subunit beta-2</fullName>
    </recommendedName>
</protein>
<keyword evidence="10 18" id="KW-1133">Transmembrane helix</keyword>
<dbReference type="GO" id="GO:0006813">
    <property type="term" value="P:potassium ion transport"/>
    <property type="evidence" value="ECO:0007669"/>
    <property type="project" value="UniProtKB-KW"/>
</dbReference>
<dbReference type="PANTHER" id="PTHR11523:SF28">
    <property type="entry name" value="NA_K-ATPASE BETA SUBUNIT ISOFORM 4-RELATED"/>
    <property type="match status" value="1"/>
</dbReference>
<keyword evidence="5" id="KW-0633">Potassium transport</keyword>
<dbReference type="GO" id="GO:0001671">
    <property type="term" value="F:ATPase activator activity"/>
    <property type="evidence" value="ECO:0007669"/>
    <property type="project" value="UniProtKB-ARBA"/>
</dbReference>
<dbReference type="Proteomes" id="UP001558652">
    <property type="component" value="Unassembled WGS sequence"/>
</dbReference>
<evidence type="ECO:0000256" key="4">
    <source>
        <dbReference type="ARBA" id="ARBA00022475"/>
    </source>
</evidence>
<name>A0ABD0YA38_9HEMI</name>
<dbReference type="AlphaFoldDB" id="A0ABD0YA38"/>
<evidence type="ECO:0000256" key="7">
    <source>
        <dbReference type="ARBA" id="ARBA00022692"/>
    </source>
</evidence>
<evidence type="ECO:0000313" key="20">
    <source>
        <dbReference type="Proteomes" id="UP001558652"/>
    </source>
</evidence>
<evidence type="ECO:0000256" key="6">
    <source>
        <dbReference type="ARBA" id="ARBA00022607"/>
    </source>
</evidence>
<keyword evidence="14" id="KW-1015">Disulfide bond</keyword>
<organism evidence="19 20">
    <name type="scientific">Ranatra chinensis</name>
    <dbReference type="NCBI Taxonomy" id="642074"/>
    <lineage>
        <taxon>Eukaryota</taxon>
        <taxon>Metazoa</taxon>
        <taxon>Ecdysozoa</taxon>
        <taxon>Arthropoda</taxon>
        <taxon>Hexapoda</taxon>
        <taxon>Insecta</taxon>
        <taxon>Pterygota</taxon>
        <taxon>Neoptera</taxon>
        <taxon>Paraneoptera</taxon>
        <taxon>Hemiptera</taxon>
        <taxon>Heteroptera</taxon>
        <taxon>Panheteroptera</taxon>
        <taxon>Nepomorpha</taxon>
        <taxon>Nepidae</taxon>
        <taxon>Ranatrinae</taxon>
        <taxon>Ranatra</taxon>
    </lineage>
</organism>
<evidence type="ECO:0000256" key="3">
    <source>
        <dbReference type="ARBA" id="ARBA00022448"/>
    </source>
</evidence>
<comment type="caution">
    <text evidence="19">The sequence shown here is derived from an EMBL/GenBank/DDBJ whole genome shotgun (WGS) entry which is preliminary data.</text>
</comment>
<dbReference type="InterPro" id="IPR000402">
    <property type="entry name" value="Na/K_ATPase_sub_beta"/>
</dbReference>
<evidence type="ECO:0000256" key="12">
    <source>
        <dbReference type="ARBA" id="ARBA00023065"/>
    </source>
</evidence>
<evidence type="ECO:0008006" key="21">
    <source>
        <dbReference type="Google" id="ProtNLM"/>
    </source>
</evidence>
<dbReference type="Gene3D" id="1.20.5.170">
    <property type="match status" value="1"/>
</dbReference>
<dbReference type="PANTHER" id="PTHR11523">
    <property type="entry name" value="SODIUM/POTASSIUM-DEPENDENT ATPASE BETA SUBUNIT"/>
    <property type="match status" value="1"/>
</dbReference>
<evidence type="ECO:0000256" key="11">
    <source>
        <dbReference type="ARBA" id="ARBA00023053"/>
    </source>
</evidence>
<keyword evidence="9" id="KW-0735">Signal-anchor</keyword>
<evidence type="ECO:0000256" key="14">
    <source>
        <dbReference type="ARBA" id="ARBA00023157"/>
    </source>
</evidence>
<keyword evidence="3" id="KW-0813">Transport</keyword>
<evidence type="ECO:0000256" key="16">
    <source>
        <dbReference type="ARBA" id="ARBA00023201"/>
    </source>
</evidence>
<evidence type="ECO:0000256" key="9">
    <source>
        <dbReference type="ARBA" id="ARBA00022968"/>
    </source>
</evidence>
<feature type="non-terminal residue" evidence="19">
    <location>
        <position position="1"/>
    </location>
</feature>
<proteinExistence type="inferred from homology"/>
<keyword evidence="12" id="KW-0406">Ion transport</keyword>
<reference evidence="19 20" key="1">
    <citation type="submission" date="2024-07" db="EMBL/GenBank/DDBJ databases">
        <title>Chromosome-level genome assembly of the water stick insect Ranatra chinensis (Heteroptera: Nepidae).</title>
        <authorList>
            <person name="Liu X."/>
        </authorList>
    </citation>
    <scope>NUCLEOTIDE SEQUENCE [LARGE SCALE GENOMIC DNA]</scope>
    <source>
        <strain evidence="19">Cailab_2021Rc</strain>
        <tissue evidence="19">Muscle</tissue>
    </source>
</reference>
<evidence type="ECO:0000256" key="8">
    <source>
        <dbReference type="ARBA" id="ARBA00022958"/>
    </source>
</evidence>
<dbReference type="Pfam" id="PF00287">
    <property type="entry name" value="Na_K-ATPase"/>
    <property type="match status" value="1"/>
</dbReference>
<evidence type="ECO:0000256" key="15">
    <source>
        <dbReference type="ARBA" id="ARBA00023180"/>
    </source>
</evidence>
<keyword evidence="4" id="KW-1003">Cell membrane</keyword>
<keyword evidence="15" id="KW-0325">Glycoprotein</keyword>
<keyword evidence="16" id="KW-0739">Sodium transport</keyword>
<evidence type="ECO:0000256" key="1">
    <source>
        <dbReference type="ARBA" id="ARBA00004401"/>
    </source>
</evidence>
<keyword evidence="13 18" id="KW-0472">Membrane</keyword>